<name>A0A0S7BCN1_9CHLR</name>
<evidence type="ECO:0000313" key="2">
    <source>
        <dbReference type="EMBL" id="GAP15615.1"/>
    </source>
</evidence>
<dbReference type="PROSITE" id="PS50042">
    <property type="entry name" value="CNMP_BINDING_3"/>
    <property type="match status" value="1"/>
</dbReference>
<dbReference type="InterPro" id="IPR050397">
    <property type="entry name" value="Env_Response_Regulators"/>
</dbReference>
<dbReference type="OrthoDB" id="163303at2"/>
<evidence type="ECO:0000313" key="3">
    <source>
        <dbReference type="Proteomes" id="UP000055060"/>
    </source>
</evidence>
<dbReference type="PANTHER" id="PTHR24567">
    <property type="entry name" value="CRP FAMILY TRANSCRIPTIONAL REGULATORY PROTEIN"/>
    <property type="match status" value="1"/>
</dbReference>
<dbReference type="PANTHER" id="PTHR24567:SF74">
    <property type="entry name" value="HTH-TYPE TRANSCRIPTIONAL REGULATOR ARCR"/>
    <property type="match status" value="1"/>
</dbReference>
<protein>
    <submittedName>
        <fullName evidence="2">Protein containg cyclic nucleotide-binding domain</fullName>
    </submittedName>
</protein>
<dbReference type="Pfam" id="PF00027">
    <property type="entry name" value="cNMP_binding"/>
    <property type="match status" value="1"/>
</dbReference>
<dbReference type="AlphaFoldDB" id="A0A0S7BCN1"/>
<dbReference type="RefSeq" id="WP_075074784.1">
    <property type="nucleotide sequence ID" value="NZ_DF967972.1"/>
</dbReference>
<feature type="domain" description="Cyclic nucleotide-binding" evidence="1">
    <location>
        <begin position="11"/>
        <end position="131"/>
    </location>
</feature>
<accession>A0A0S7BCN1</accession>
<sequence length="164" mass="18491">MFRQQFAGLSFFQGFTPEQIAEICPIMEAIPCEKDAVIFQQNQRTDYLYILEEGEVVIQYKPYDGPPMVIARIHPGGVFGWSAALGRDVYTSGAQALAPGRAIRMQIDSLQQFCSQHPETGKILLERLASVIAERLKSTYNEVLNILTNGLDHTGDCWRRIEKP</sequence>
<dbReference type="InterPro" id="IPR014710">
    <property type="entry name" value="RmlC-like_jellyroll"/>
</dbReference>
<dbReference type="CDD" id="cd00038">
    <property type="entry name" value="CAP_ED"/>
    <property type="match status" value="1"/>
</dbReference>
<keyword evidence="3" id="KW-1185">Reference proteome</keyword>
<gene>
    <name evidence="2" type="ORF">LARV_03407</name>
</gene>
<dbReference type="EMBL" id="DF967972">
    <property type="protein sequence ID" value="GAP15615.1"/>
    <property type="molecule type" value="Genomic_DNA"/>
</dbReference>
<proteinExistence type="predicted"/>
<dbReference type="Gene3D" id="2.60.120.10">
    <property type="entry name" value="Jelly Rolls"/>
    <property type="match status" value="1"/>
</dbReference>
<dbReference type="InterPro" id="IPR018490">
    <property type="entry name" value="cNMP-bd_dom_sf"/>
</dbReference>
<dbReference type="SUPFAM" id="SSF51206">
    <property type="entry name" value="cAMP-binding domain-like"/>
    <property type="match status" value="1"/>
</dbReference>
<dbReference type="STRING" id="360412.LARV_03407"/>
<dbReference type="SMART" id="SM00100">
    <property type="entry name" value="cNMP"/>
    <property type="match status" value="1"/>
</dbReference>
<organism evidence="2">
    <name type="scientific">Longilinea arvoryzae</name>
    <dbReference type="NCBI Taxonomy" id="360412"/>
    <lineage>
        <taxon>Bacteria</taxon>
        <taxon>Bacillati</taxon>
        <taxon>Chloroflexota</taxon>
        <taxon>Anaerolineae</taxon>
        <taxon>Anaerolineales</taxon>
        <taxon>Anaerolineaceae</taxon>
        <taxon>Longilinea</taxon>
    </lineage>
</organism>
<evidence type="ECO:0000259" key="1">
    <source>
        <dbReference type="PROSITE" id="PS50042"/>
    </source>
</evidence>
<dbReference type="InterPro" id="IPR000595">
    <property type="entry name" value="cNMP-bd_dom"/>
</dbReference>
<reference evidence="2" key="1">
    <citation type="submission" date="2015-07" db="EMBL/GenBank/DDBJ databases">
        <title>Draft Genome Sequences of Anaerolinea thermolimosa IMO-1, Bellilinea caldifistulae GOMI-1, Leptolinea tardivitalis YMTK-2, Levilinea saccharolytica KIBI-1,Longilinea arvoryzae KOME-1, Previously Described as Members of the Anaerolineaceae (Chloroflexi).</title>
        <authorList>
            <person name="Sekiguchi Y."/>
            <person name="Ohashi A."/>
            <person name="Matsuura N."/>
            <person name="Tourlousse M.D."/>
        </authorList>
    </citation>
    <scope>NUCLEOTIDE SEQUENCE [LARGE SCALE GENOMIC DNA]</scope>
    <source>
        <strain evidence="2">KOME-1</strain>
    </source>
</reference>
<dbReference type="GO" id="GO:0003700">
    <property type="term" value="F:DNA-binding transcription factor activity"/>
    <property type="evidence" value="ECO:0007669"/>
    <property type="project" value="TreeGrafter"/>
</dbReference>
<dbReference type="GO" id="GO:0005829">
    <property type="term" value="C:cytosol"/>
    <property type="evidence" value="ECO:0007669"/>
    <property type="project" value="TreeGrafter"/>
</dbReference>
<dbReference type="Proteomes" id="UP000055060">
    <property type="component" value="Unassembled WGS sequence"/>
</dbReference>